<dbReference type="Gene3D" id="1.25.40.380">
    <property type="entry name" value="Protein of unknown function DUF1810"/>
    <property type="match status" value="1"/>
</dbReference>
<dbReference type="Pfam" id="PF08837">
    <property type="entry name" value="DUF1810"/>
    <property type="match status" value="1"/>
</dbReference>
<dbReference type="SUPFAM" id="SSF140736">
    <property type="entry name" value="Rv1873-like"/>
    <property type="match status" value="1"/>
</dbReference>
<reference evidence="1 2" key="1">
    <citation type="submission" date="2020-08" db="EMBL/GenBank/DDBJ databases">
        <title>Genomic Encyclopedia of Type Strains, Phase IV (KMG-IV): sequencing the most valuable type-strain genomes for metagenomic binning, comparative biology and taxonomic classification.</title>
        <authorList>
            <person name="Goeker M."/>
        </authorList>
    </citation>
    <scope>NUCLEOTIDE SEQUENCE [LARGE SCALE GENOMIC DNA]</scope>
    <source>
        <strain evidence="1 2">DSM 102134</strain>
    </source>
</reference>
<gene>
    <name evidence="1" type="ORF">HNQ75_000106</name>
</gene>
<evidence type="ECO:0000313" key="1">
    <source>
        <dbReference type="EMBL" id="MBB6178163.1"/>
    </source>
</evidence>
<keyword evidence="2" id="KW-1185">Reference proteome</keyword>
<accession>A0A7W9YTL9</accession>
<dbReference type="EMBL" id="JACHEJ010000001">
    <property type="protein sequence ID" value="MBB6178163.1"/>
    <property type="molecule type" value="Genomic_DNA"/>
</dbReference>
<dbReference type="InterPro" id="IPR036287">
    <property type="entry name" value="Rv1873-like_sf"/>
</dbReference>
<dbReference type="InterPro" id="IPR014937">
    <property type="entry name" value="DUF1810"/>
</dbReference>
<name>A0A7W9YTL9_9HYPH</name>
<dbReference type="PIRSF" id="PIRSF008546">
    <property type="entry name" value="UCP008546"/>
    <property type="match status" value="1"/>
</dbReference>
<protein>
    <submittedName>
        <fullName evidence="1">Uncharacterized protein (DUF1810 family)</fullName>
    </submittedName>
</protein>
<proteinExistence type="predicted"/>
<dbReference type="RefSeq" id="WP_077549572.1">
    <property type="nucleotide sequence ID" value="NZ_JACHEJ010000001.1"/>
</dbReference>
<comment type="caution">
    <text evidence="1">The sequence shown here is derived from an EMBL/GenBank/DDBJ whole genome shotgun (WGS) entry which is preliminary data.</text>
</comment>
<evidence type="ECO:0000313" key="2">
    <source>
        <dbReference type="Proteomes" id="UP000535501"/>
    </source>
</evidence>
<sequence>MSDPFDLQRFIDAQSSVYGQVTTELRNGRKRSHWMWFIFPQVQGLGSSPMAQRYAIASRSEAEAYLEHPVLGPRLLECTQLMLDHSDRSANEILGSPDDMKFRSSMTLFAAISEKGSPFERALHSFYDGEEDPLTLARL</sequence>
<dbReference type="AlphaFoldDB" id="A0A7W9YTL9"/>
<dbReference type="Proteomes" id="UP000535501">
    <property type="component" value="Unassembled WGS sequence"/>
</dbReference>
<organism evidence="1 2">
    <name type="scientific">Pseudorhizobium flavum</name>
    <dbReference type="NCBI Taxonomy" id="1335061"/>
    <lineage>
        <taxon>Bacteria</taxon>
        <taxon>Pseudomonadati</taxon>
        <taxon>Pseudomonadota</taxon>
        <taxon>Alphaproteobacteria</taxon>
        <taxon>Hyphomicrobiales</taxon>
        <taxon>Rhizobiaceae</taxon>
        <taxon>Rhizobium/Agrobacterium group</taxon>
        <taxon>Pseudorhizobium</taxon>
    </lineage>
</organism>